<dbReference type="GO" id="GO:0016491">
    <property type="term" value="F:oxidoreductase activity"/>
    <property type="evidence" value="ECO:0007669"/>
    <property type="project" value="UniProtKB-KW"/>
</dbReference>
<evidence type="ECO:0000313" key="2">
    <source>
        <dbReference type="Proteomes" id="UP000029227"/>
    </source>
</evidence>
<dbReference type="STRING" id="754436.JCM19237_6734"/>
<name>A0A090QL10_9GAMM</name>
<accession>A0A090QL10</accession>
<proteinExistence type="predicted"/>
<dbReference type="AlphaFoldDB" id="A0A090QL10"/>
<dbReference type="EC" id="1.97.1.8" evidence="1"/>
<reference evidence="1 2" key="1">
    <citation type="journal article" date="2014" name="Genome Announc.">
        <title>Draft Genome Sequences of Two Vibrionaceae Species, Vibrio ponticus C121 and Photobacterium aphoticum C119, Isolated as Coral Reef Microbiota.</title>
        <authorList>
            <person name="Al-saari N."/>
            <person name="Meirelles P.M."/>
            <person name="Mino S."/>
            <person name="Suda W."/>
            <person name="Oshima K."/>
            <person name="Hattori M."/>
            <person name="Ohkuma M."/>
            <person name="Thompson F.L."/>
            <person name="Gomez-Gil B."/>
            <person name="Sawabe T."/>
            <person name="Sawabe T."/>
        </authorList>
    </citation>
    <scope>NUCLEOTIDE SEQUENCE [LARGE SCALE GENOMIC DNA]</scope>
    <source>
        <strain evidence="1 2">JCM 19237</strain>
    </source>
</reference>
<sequence>MEVAGELTRPEWGDFLFHRTTALAQAITKGWTPTKDWRDIPHERTREYYSRFPERWADMYESFSESAEHDANVEKNRPRFALSWAYSAAYYRGVTSNFPPKPEGHPDEVDFQWVKDRPRQEFQSPKHASELIKKWHLNLA</sequence>
<protein>
    <submittedName>
        <fullName evidence="1">Tetrachloroethene reductive dehalogenase PceA</fullName>
        <ecNumber evidence="1">1.97.1.8</ecNumber>
    </submittedName>
</protein>
<keyword evidence="1" id="KW-0560">Oxidoreductase</keyword>
<dbReference type="Proteomes" id="UP000029227">
    <property type="component" value="Unassembled WGS sequence"/>
</dbReference>
<gene>
    <name evidence="1" type="ORF">JCM19237_6734</name>
</gene>
<dbReference type="eggNOG" id="COG1600">
    <property type="taxonomic scope" value="Bacteria"/>
</dbReference>
<evidence type="ECO:0000313" key="1">
    <source>
        <dbReference type="EMBL" id="GAL03840.1"/>
    </source>
</evidence>
<dbReference type="EMBL" id="BBMN01000002">
    <property type="protein sequence ID" value="GAL03840.1"/>
    <property type="molecule type" value="Genomic_DNA"/>
</dbReference>
<organism evidence="1 2">
    <name type="scientific">Photobacterium aphoticum</name>
    <dbReference type="NCBI Taxonomy" id="754436"/>
    <lineage>
        <taxon>Bacteria</taxon>
        <taxon>Pseudomonadati</taxon>
        <taxon>Pseudomonadota</taxon>
        <taxon>Gammaproteobacteria</taxon>
        <taxon>Vibrionales</taxon>
        <taxon>Vibrionaceae</taxon>
        <taxon>Photobacterium</taxon>
    </lineage>
</organism>
<comment type="caution">
    <text evidence="1">The sequence shown here is derived from an EMBL/GenBank/DDBJ whole genome shotgun (WGS) entry which is preliminary data.</text>
</comment>